<feature type="domain" description="DUF3074" evidence="1">
    <location>
        <begin position="221"/>
        <end position="306"/>
    </location>
</feature>
<evidence type="ECO:0000313" key="2">
    <source>
        <dbReference type="EMBL" id="KAJ2686268.1"/>
    </source>
</evidence>
<comment type="caution">
    <text evidence="2">The sequence shown here is derived from an EMBL/GenBank/DDBJ whole genome shotgun (WGS) entry which is preliminary data.</text>
</comment>
<proteinExistence type="predicted"/>
<evidence type="ECO:0000259" key="1">
    <source>
        <dbReference type="Pfam" id="PF11274"/>
    </source>
</evidence>
<keyword evidence="3" id="KW-1185">Reference proteome</keyword>
<dbReference type="SUPFAM" id="SSF55961">
    <property type="entry name" value="Bet v1-like"/>
    <property type="match status" value="1"/>
</dbReference>
<dbReference type="OrthoDB" id="6423603at2759"/>
<dbReference type="InterPro" id="IPR023393">
    <property type="entry name" value="START-like_dom_sf"/>
</dbReference>
<name>A0A9W8GKM3_9FUNG</name>
<reference evidence="2" key="1">
    <citation type="submission" date="2022-07" db="EMBL/GenBank/DDBJ databases">
        <title>Phylogenomic reconstructions and comparative analyses of Kickxellomycotina fungi.</title>
        <authorList>
            <person name="Reynolds N.K."/>
            <person name="Stajich J.E."/>
            <person name="Barry K."/>
            <person name="Grigoriev I.V."/>
            <person name="Crous P."/>
            <person name="Smith M.E."/>
        </authorList>
    </citation>
    <scope>NUCLEOTIDE SEQUENCE</scope>
    <source>
        <strain evidence="2">CBS 109367</strain>
    </source>
</reference>
<protein>
    <recommendedName>
        <fullName evidence="1">DUF3074 domain-containing protein</fullName>
    </recommendedName>
</protein>
<dbReference type="EMBL" id="JANBTX010000115">
    <property type="protein sequence ID" value="KAJ2686268.1"/>
    <property type="molecule type" value="Genomic_DNA"/>
</dbReference>
<sequence length="307" mass="35220">MVLTPIRRSRIPSPLEDQRAFDDFITQYLNKCDDLLSYTKRYPIVKESPIMTVQRQNRNPHEEHRWLRRDVYLYHQESSYDELKQVLFTYRADHLPLWMPQLLSVDRVESIVPNLCQISRYSFKSQGLKANRDYCQLVVMREFLGDTAKPKPRIFTPSASMANLAMMGRNQSSTSLVFADNAFASRGESPVDSPLPVKALKSVRSMADFQAPHFAPSRNQFAGLTQAPHDMEVEGGEAPRPIRRFQVVTVPVEHATCGAQKGFVRAFYESYEEVREYSDGHVEWSCIHHSDFSGWVPAFMADHSIAG</sequence>
<accession>A0A9W8GKM3</accession>
<evidence type="ECO:0000313" key="3">
    <source>
        <dbReference type="Proteomes" id="UP001151516"/>
    </source>
</evidence>
<dbReference type="AlphaFoldDB" id="A0A9W8GKM3"/>
<organism evidence="2 3">
    <name type="scientific">Coemansia spiralis</name>
    <dbReference type="NCBI Taxonomy" id="417178"/>
    <lineage>
        <taxon>Eukaryota</taxon>
        <taxon>Fungi</taxon>
        <taxon>Fungi incertae sedis</taxon>
        <taxon>Zoopagomycota</taxon>
        <taxon>Kickxellomycotina</taxon>
        <taxon>Kickxellomycetes</taxon>
        <taxon>Kickxellales</taxon>
        <taxon>Kickxellaceae</taxon>
        <taxon>Coemansia</taxon>
    </lineage>
</organism>
<dbReference type="Gene3D" id="3.30.530.20">
    <property type="match status" value="1"/>
</dbReference>
<dbReference type="Pfam" id="PF11274">
    <property type="entry name" value="DUF3074"/>
    <property type="match status" value="1"/>
</dbReference>
<dbReference type="PANTHER" id="PTHR40370">
    <property type="entry name" value="EXPRESSED PROTEIN"/>
    <property type="match status" value="1"/>
</dbReference>
<dbReference type="InterPro" id="IPR024500">
    <property type="entry name" value="DUF3074"/>
</dbReference>
<dbReference type="PANTHER" id="PTHR40370:SF1">
    <property type="entry name" value="DUF3074 DOMAIN-CONTAINING PROTEIN"/>
    <property type="match status" value="1"/>
</dbReference>
<gene>
    <name evidence="2" type="ORF">IWW39_003741</name>
</gene>
<dbReference type="Proteomes" id="UP001151516">
    <property type="component" value="Unassembled WGS sequence"/>
</dbReference>